<dbReference type="SUPFAM" id="SSF82861">
    <property type="entry name" value="Mechanosensitive channel protein MscS (YggB), transmembrane region"/>
    <property type="match status" value="1"/>
</dbReference>
<evidence type="ECO:0000256" key="3">
    <source>
        <dbReference type="ARBA" id="ARBA00022475"/>
    </source>
</evidence>
<keyword evidence="5 7" id="KW-1133">Transmembrane helix</keyword>
<feature type="transmembrane region" description="Helical" evidence="7">
    <location>
        <begin position="23"/>
        <end position="49"/>
    </location>
</feature>
<feature type="non-terminal residue" evidence="10">
    <location>
        <position position="1"/>
    </location>
</feature>
<dbReference type="Gene3D" id="2.30.30.60">
    <property type="match status" value="1"/>
</dbReference>
<evidence type="ECO:0000313" key="10">
    <source>
        <dbReference type="EMBL" id="ETX06438.1"/>
    </source>
</evidence>
<dbReference type="PANTHER" id="PTHR30566">
    <property type="entry name" value="YNAI-RELATED MECHANOSENSITIVE ION CHANNEL"/>
    <property type="match status" value="1"/>
</dbReference>
<evidence type="ECO:0000259" key="9">
    <source>
        <dbReference type="Pfam" id="PF21088"/>
    </source>
</evidence>
<accession>W4M8D1</accession>
<keyword evidence="3" id="KW-1003">Cell membrane</keyword>
<name>W4M8D1_9BACT</name>
<dbReference type="SUPFAM" id="SSF50182">
    <property type="entry name" value="Sm-like ribonucleoproteins"/>
    <property type="match status" value="1"/>
</dbReference>
<evidence type="ECO:0008006" key="12">
    <source>
        <dbReference type="Google" id="ProtNLM"/>
    </source>
</evidence>
<comment type="similarity">
    <text evidence="2">Belongs to the MscS (TC 1.A.23) family.</text>
</comment>
<dbReference type="InterPro" id="IPR049142">
    <property type="entry name" value="MS_channel_1st"/>
</dbReference>
<keyword evidence="6 7" id="KW-0472">Membrane</keyword>
<dbReference type="EMBL" id="AZHX01000693">
    <property type="protein sequence ID" value="ETX06438.1"/>
    <property type="molecule type" value="Genomic_DNA"/>
</dbReference>
<evidence type="ECO:0000256" key="7">
    <source>
        <dbReference type="SAM" id="Phobius"/>
    </source>
</evidence>
<evidence type="ECO:0000256" key="4">
    <source>
        <dbReference type="ARBA" id="ARBA00022692"/>
    </source>
</evidence>
<dbReference type="InterPro" id="IPR006685">
    <property type="entry name" value="MscS_channel_2nd"/>
</dbReference>
<keyword evidence="11" id="KW-1185">Reference proteome</keyword>
<proteinExistence type="inferred from homology"/>
<dbReference type="Gene3D" id="1.10.287.1260">
    <property type="match status" value="1"/>
</dbReference>
<protein>
    <recommendedName>
        <fullName evidence="12">Mechanosensitive ion channel protein MscS</fullName>
    </recommendedName>
</protein>
<evidence type="ECO:0000259" key="8">
    <source>
        <dbReference type="Pfam" id="PF00924"/>
    </source>
</evidence>
<dbReference type="Proteomes" id="UP000019140">
    <property type="component" value="Unassembled WGS sequence"/>
</dbReference>
<reference evidence="10 11" key="1">
    <citation type="journal article" date="2014" name="Nature">
        <title>An environmental bacterial taxon with a large and distinct metabolic repertoire.</title>
        <authorList>
            <person name="Wilson M.C."/>
            <person name="Mori T."/>
            <person name="Ruckert C."/>
            <person name="Uria A.R."/>
            <person name="Helf M.J."/>
            <person name="Takada K."/>
            <person name="Gernert C."/>
            <person name="Steffens U.A."/>
            <person name="Heycke N."/>
            <person name="Schmitt S."/>
            <person name="Rinke C."/>
            <person name="Helfrich E.J."/>
            <person name="Brachmann A.O."/>
            <person name="Gurgui C."/>
            <person name="Wakimoto T."/>
            <person name="Kracht M."/>
            <person name="Crusemann M."/>
            <person name="Hentschel U."/>
            <person name="Abe I."/>
            <person name="Matsunaga S."/>
            <person name="Kalinowski J."/>
            <person name="Takeyama H."/>
            <person name="Piel J."/>
        </authorList>
    </citation>
    <scope>NUCLEOTIDE SEQUENCE [LARGE SCALE GENOMIC DNA]</scope>
    <source>
        <strain evidence="11">TSY2</strain>
    </source>
</reference>
<feature type="transmembrane region" description="Helical" evidence="7">
    <location>
        <begin position="69"/>
        <end position="91"/>
    </location>
</feature>
<dbReference type="PANTHER" id="PTHR30566:SF5">
    <property type="entry name" value="MECHANOSENSITIVE ION CHANNEL PROTEIN 1, MITOCHONDRIAL-RELATED"/>
    <property type="match status" value="1"/>
</dbReference>
<dbReference type="HOGENOM" id="CLU_910586_0_0_7"/>
<evidence type="ECO:0000256" key="5">
    <source>
        <dbReference type="ARBA" id="ARBA00022989"/>
    </source>
</evidence>
<dbReference type="Pfam" id="PF00924">
    <property type="entry name" value="MS_channel_2nd"/>
    <property type="match status" value="1"/>
</dbReference>
<dbReference type="InterPro" id="IPR011014">
    <property type="entry name" value="MscS_channel_TM-2"/>
</dbReference>
<dbReference type="InterPro" id="IPR023408">
    <property type="entry name" value="MscS_beta-dom_sf"/>
</dbReference>
<keyword evidence="4 7" id="KW-0812">Transmembrane</keyword>
<dbReference type="GO" id="GO:0005886">
    <property type="term" value="C:plasma membrane"/>
    <property type="evidence" value="ECO:0007669"/>
    <property type="project" value="UniProtKB-SubCell"/>
</dbReference>
<evidence type="ECO:0000256" key="6">
    <source>
        <dbReference type="ARBA" id="ARBA00023136"/>
    </source>
</evidence>
<evidence type="ECO:0000256" key="1">
    <source>
        <dbReference type="ARBA" id="ARBA00004651"/>
    </source>
</evidence>
<dbReference type="GO" id="GO:0008381">
    <property type="term" value="F:mechanosensitive monoatomic ion channel activity"/>
    <property type="evidence" value="ECO:0007669"/>
    <property type="project" value="UniProtKB-ARBA"/>
</dbReference>
<sequence>RQQLLQGDIGALRKDRSNLRQQAVIDILIKLGIIVVAAFILAWIVGLIFNRLSNRAQASTTSGGAQTLLVLSFLKAIVRSAIWVTALVMVLSALGFNIAAILAGLGIGGLAVAMAARETLADVIGGIMIFLERPFVLGDTIQVGSGPVAKVVDMNWRTTKLLGTSTYYFNVPNSQVANSTIQNFTRDKPICDWVTLYVSAEHDPAEVIAASNRALEACGRIVRDQGMFDTDMGGASELGQQTVMVYYPWWYINDYHSRNGIRGDIWMLLWKEMHDAGIKLEIKPFELQEDVHPAVGLLTQSTSES</sequence>
<organism evidence="10 11">
    <name type="scientific">Candidatus Entotheonella gemina</name>
    <dbReference type="NCBI Taxonomy" id="1429439"/>
    <lineage>
        <taxon>Bacteria</taxon>
        <taxon>Pseudomonadati</taxon>
        <taxon>Nitrospinota/Tectimicrobiota group</taxon>
        <taxon>Candidatus Tectimicrobiota</taxon>
        <taxon>Candidatus Entotheonellia</taxon>
        <taxon>Candidatus Entotheonellales</taxon>
        <taxon>Candidatus Entotheonellaceae</taxon>
        <taxon>Candidatus Entotheonella</taxon>
    </lineage>
</organism>
<evidence type="ECO:0000313" key="11">
    <source>
        <dbReference type="Proteomes" id="UP000019140"/>
    </source>
</evidence>
<dbReference type="AlphaFoldDB" id="W4M8D1"/>
<feature type="domain" description="Mechanosensitive ion channel transmembrane helices 2/3" evidence="9">
    <location>
        <begin position="79"/>
        <end position="116"/>
    </location>
</feature>
<gene>
    <name evidence="10" type="ORF">ETSY2_17135</name>
</gene>
<comment type="subcellular location">
    <subcellularLocation>
        <location evidence="1">Cell membrane</location>
        <topology evidence="1">Multi-pass membrane protein</topology>
    </subcellularLocation>
</comment>
<feature type="domain" description="Mechanosensitive ion channel MscS" evidence="8">
    <location>
        <begin position="119"/>
        <end position="186"/>
    </location>
</feature>
<dbReference type="InterPro" id="IPR010920">
    <property type="entry name" value="LSM_dom_sf"/>
</dbReference>
<comment type="caution">
    <text evidence="10">The sequence shown here is derived from an EMBL/GenBank/DDBJ whole genome shotgun (WGS) entry which is preliminary data.</text>
</comment>
<dbReference type="Pfam" id="PF21088">
    <property type="entry name" value="MS_channel_1st"/>
    <property type="match status" value="1"/>
</dbReference>
<feature type="transmembrane region" description="Helical" evidence="7">
    <location>
        <begin position="98"/>
        <end position="116"/>
    </location>
</feature>
<evidence type="ECO:0000256" key="2">
    <source>
        <dbReference type="ARBA" id="ARBA00008017"/>
    </source>
</evidence>